<dbReference type="AlphaFoldDB" id="A0A2G8K5T2"/>
<dbReference type="Proteomes" id="UP000230750">
    <property type="component" value="Unassembled WGS sequence"/>
</dbReference>
<dbReference type="SUPFAM" id="SSF48508">
    <property type="entry name" value="Nuclear receptor ligand-binding domain"/>
    <property type="match status" value="1"/>
</dbReference>
<keyword evidence="5" id="KW-1185">Reference proteome</keyword>
<keyword evidence="3 4" id="KW-0675">Receptor</keyword>
<accession>A0A2G8K5T2</accession>
<dbReference type="InterPro" id="IPR035500">
    <property type="entry name" value="NHR-like_dom_sf"/>
</dbReference>
<keyword evidence="2" id="KW-0804">Transcription</keyword>
<organism evidence="4 5">
    <name type="scientific">Stichopus japonicus</name>
    <name type="common">Sea cucumber</name>
    <dbReference type="NCBI Taxonomy" id="307972"/>
    <lineage>
        <taxon>Eukaryota</taxon>
        <taxon>Metazoa</taxon>
        <taxon>Echinodermata</taxon>
        <taxon>Eleutherozoa</taxon>
        <taxon>Echinozoa</taxon>
        <taxon>Holothuroidea</taxon>
        <taxon>Aspidochirotacea</taxon>
        <taxon>Aspidochirotida</taxon>
        <taxon>Stichopodidae</taxon>
        <taxon>Apostichopus</taxon>
    </lineage>
</organism>
<feature type="non-terminal residue" evidence="4">
    <location>
        <position position="1"/>
    </location>
</feature>
<reference evidence="4 5" key="1">
    <citation type="journal article" date="2017" name="PLoS Biol.">
        <title>The sea cucumber genome provides insights into morphological evolution and visceral regeneration.</title>
        <authorList>
            <person name="Zhang X."/>
            <person name="Sun L."/>
            <person name="Yuan J."/>
            <person name="Sun Y."/>
            <person name="Gao Y."/>
            <person name="Zhang L."/>
            <person name="Li S."/>
            <person name="Dai H."/>
            <person name="Hamel J.F."/>
            <person name="Liu C."/>
            <person name="Yu Y."/>
            <person name="Liu S."/>
            <person name="Lin W."/>
            <person name="Guo K."/>
            <person name="Jin S."/>
            <person name="Xu P."/>
            <person name="Storey K.B."/>
            <person name="Huan P."/>
            <person name="Zhang T."/>
            <person name="Zhou Y."/>
            <person name="Zhang J."/>
            <person name="Lin C."/>
            <person name="Li X."/>
            <person name="Xing L."/>
            <person name="Huo D."/>
            <person name="Sun M."/>
            <person name="Wang L."/>
            <person name="Mercier A."/>
            <person name="Li F."/>
            <person name="Yang H."/>
            <person name="Xiang J."/>
        </authorList>
    </citation>
    <scope>NUCLEOTIDE SEQUENCE [LARGE SCALE GENOMIC DNA]</scope>
    <source>
        <strain evidence="4">Shaxun</strain>
        <tissue evidence="4">Muscle</tissue>
    </source>
</reference>
<gene>
    <name evidence="4" type="ORF">BSL78_19848</name>
</gene>
<protein>
    <submittedName>
        <fullName evidence="4">Putative nuclear receptor subfamily 1 group D member 1</fullName>
    </submittedName>
</protein>
<evidence type="ECO:0000256" key="3">
    <source>
        <dbReference type="ARBA" id="ARBA00023170"/>
    </source>
</evidence>
<dbReference type="EMBL" id="MRZV01000861">
    <property type="protein sequence ID" value="PIK43305.1"/>
    <property type="molecule type" value="Genomic_DNA"/>
</dbReference>
<name>A0A2G8K5T2_STIJA</name>
<sequence>RENLNDQEAVAKTQTKFLHALRMQLLKNHRKDPLMFAKVLLTLPILRTVDDLHNQFIMQLKIGVGESNTLPMPQLYKEVYDLPSKAAQGRAEHNNHQQNGVNKVATTSSSCLKAKEEVKEYSSCQRGNTSALPASSAPHNHGTSSPLLLIFVDLYVFSDRSVVCSQRWTPFNQL</sequence>
<evidence type="ECO:0000313" key="5">
    <source>
        <dbReference type="Proteomes" id="UP000230750"/>
    </source>
</evidence>
<evidence type="ECO:0000256" key="1">
    <source>
        <dbReference type="ARBA" id="ARBA00023015"/>
    </source>
</evidence>
<evidence type="ECO:0000313" key="4">
    <source>
        <dbReference type="EMBL" id="PIK43305.1"/>
    </source>
</evidence>
<keyword evidence="1" id="KW-0805">Transcription regulation</keyword>
<evidence type="ECO:0000256" key="2">
    <source>
        <dbReference type="ARBA" id="ARBA00023163"/>
    </source>
</evidence>
<proteinExistence type="predicted"/>
<dbReference type="Gene3D" id="1.10.565.10">
    <property type="entry name" value="Retinoid X Receptor"/>
    <property type="match status" value="1"/>
</dbReference>
<comment type="caution">
    <text evidence="4">The sequence shown here is derived from an EMBL/GenBank/DDBJ whole genome shotgun (WGS) entry which is preliminary data.</text>
</comment>